<dbReference type="Proteomes" id="UP001060085">
    <property type="component" value="Linkage Group LG04"/>
</dbReference>
<comment type="caution">
    <text evidence="1">The sequence shown here is derived from an EMBL/GenBank/DDBJ whole genome shotgun (WGS) entry which is preliminary data.</text>
</comment>
<evidence type="ECO:0000313" key="2">
    <source>
        <dbReference type="Proteomes" id="UP001060085"/>
    </source>
</evidence>
<proteinExistence type="predicted"/>
<gene>
    <name evidence="1" type="ORF">M9H77_17713</name>
</gene>
<protein>
    <submittedName>
        <fullName evidence="1">Uncharacterized protein</fullName>
    </submittedName>
</protein>
<organism evidence="1 2">
    <name type="scientific">Catharanthus roseus</name>
    <name type="common">Madagascar periwinkle</name>
    <name type="synonym">Vinca rosea</name>
    <dbReference type="NCBI Taxonomy" id="4058"/>
    <lineage>
        <taxon>Eukaryota</taxon>
        <taxon>Viridiplantae</taxon>
        <taxon>Streptophyta</taxon>
        <taxon>Embryophyta</taxon>
        <taxon>Tracheophyta</taxon>
        <taxon>Spermatophyta</taxon>
        <taxon>Magnoliopsida</taxon>
        <taxon>eudicotyledons</taxon>
        <taxon>Gunneridae</taxon>
        <taxon>Pentapetalae</taxon>
        <taxon>asterids</taxon>
        <taxon>lamiids</taxon>
        <taxon>Gentianales</taxon>
        <taxon>Apocynaceae</taxon>
        <taxon>Rauvolfioideae</taxon>
        <taxon>Vinceae</taxon>
        <taxon>Catharanthinae</taxon>
        <taxon>Catharanthus</taxon>
    </lineage>
</organism>
<name>A0ACC0B5E2_CATRO</name>
<accession>A0ACC0B5E2</accession>
<evidence type="ECO:0000313" key="1">
    <source>
        <dbReference type="EMBL" id="KAI5667860.1"/>
    </source>
</evidence>
<sequence>MTFDSVEDANAFYMMCSRCVGFSVRKGDRKIGKRITRYRKWHCDKECYRLEKWLEKEDRERNHKAETRVKYGACFRIKHDVKQEKAYKEFRVNGMLMYETRVQKSAMQSHVQLYGYGAYAVDSQSFHFETVDILGW</sequence>
<keyword evidence="2" id="KW-1185">Reference proteome</keyword>
<dbReference type="EMBL" id="CM044704">
    <property type="protein sequence ID" value="KAI5667860.1"/>
    <property type="molecule type" value="Genomic_DNA"/>
</dbReference>
<reference evidence="2" key="1">
    <citation type="journal article" date="2023" name="Nat. Plants">
        <title>Single-cell RNA sequencing provides a high-resolution roadmap for understanding the multicellular compartmentation of specialized metabolism.</title>
        <authorList>
            <person name="Sun S."/>
            <person name="Shen X."/>
            <person name="Li Y."/>
            <person name="Li Y."/>
            <person name="Wang S."/>
            <person name="Li R."/>
            <person name="Zhang H."/>
            <person name="Shen G."/>
            <person name="Guo B."/>
            <person name="Wei J."/>
            <person name="Xu J."/>
            <person name="St-Pierre B."/>
            <person name="Chen S."/>
            <person name="Sun C."/>
        </authorList>
    </citation>
    <scope>NUCLEOTIDE SEQUENCE [LARGE SCALE GENOMIC DNA]</scope>
</reference>